<reference evidence="2 3" key="1">
    <citation type="journal article" date="2013" name="Genome Announc.">
        <title>Genome Sequence of Hydrothermal Arsenic-Respiring Bacterium Marinobacter santoriniensis NKSG1T.</title>
        <authorList>
            <person name="Handley K.M."/>
            <person name="Upton M."/>
            <person name="Beatson S.A."/>
            <person name="Hery M."/>
            <person name="Lloyd J.R."/>
        </authorList>
    </citation>
    <scope>NUCLEOTIDE SEQUENCE [LARGE SCALE GENOMIC DNA]</scope>
    <source>
        <strain evidence="2 3">NKSG1</strain>
    </source>
</reference>
<feature type="transmembrane region" description="Helical" evidence="1">
    <location>
        <begin position="34"/>
        <end position="53"/>
    </location>
</feature>
<proteinExistence type="predicted"/>
<dbReference type="Proteomes" id="UP000011960">
    <property type="component" value="Unassembled WGS sequence"/>
</dbReference>
<organism evidence="2 3">
    <name type="scientific">Marinobacter santoriniensis NKSG1</name>
    <dbReference type="NCBI Taxonomy" id="1288826"/>
    <lineage>
        <taxon>Bacteria</taxon>
        <taxon>Pseudomonadati</taxon>
        <taxon>Pseudomonadota</taxon>
        <taxon>Gammaproteobacteria</taxon>
        <taxon>Pseudomonadales</taxon>
        <taxon>Marinobacteraceae</taxon>
        <taxon>Marinobacter</taxon>
    </lineage>
</organism>
<protein>
    <submittedName>
        <fullName evidence="2">Uncharacterized protein</fullName>
    </submittedName>
</protein>
<evidence type="ECO:0000256" key="1">
    <source>
        <dbReference type="SAM" id="Phobius"/>
    </source>
</evidence>
<dbReference type="RefSeq" id="WP_008937334.1">
    <property type="nucleotide sequence ID" value="NZ_APAT01000005.1"/>
</dbReference>
<sequence>MKRIFAPFIFLLSPIALTRPYDFGDSYEGWDDSVTLLEMVGGLIAWAGLIWLARWVFEKWTLGWWGVAGFYLMHVLMFYVMSGLSQPLWSIAIISVFATIFSLVVLNEL</sequence>
<keyword evidence="3" id="KW-1185">Reference proteome</keyword>
<keyword evidence="1" id="KW-0472">Membrane</keyword>
<feature type="transmembrane region" description="Helical" evidence="1">
    <location>
        <begin position="87"/>
        <end position="106"/>
    </location>
</feature>
<keyword evidence="1" id="KW-1133">Transmembrane helix</keyword>
<dbReference type="EMBL" id="APAT01000005">
    <property type="protein sequence ID" value="EMP57125.1"/>
    <property type="molecule type" value="Genomic_DNA"/>
</dbReference>
<feature type="transmembrane region" description="Helical" evidence="1">
    <location>
        <begin position="60"/>
        <end position="81"/>
    </location>
</feature>
<gene>
    <name evidence="2" type="ORF">MSNKSG1_00843</name>
</gene>
<name>M7CXZ8_9GAMM</name>
<keyword evidence="1" id="KW-0812">Transmembrane</keyword>
<dbReference type="AlphaFoldDB" id="M7CXZ8"/>
<accession>M7CXZ8</accession>
<evidence type="ECO:0000313" key="3">
    <source>
        <dbReference type="Proteomes" id="UP000011960"/>
    </source>
</evidence>
<evidence type="ECO:0000313" key="2">
    <source>
        <dbReference type="EMBL" id="EMP57125.1"/>
    </source>
</evidence>
<comment type="caution">
    <text evidence="2">The sequence shown here is derived from an EMBL/GenBank/DDBJ whole genome shotgun (WGS) entry which is preliminary data.</text>
</comment>